<dbReference type="PANTHER" id="PTHR43165:SF1">
    <property type="entry name" value="PHOSPHODIESTERASE MJ0936"/>
    <property type="match status" value="1"/>
</dbReference>
<keyword evidence="2" id="KW-0479">Metal-binding</keyword>
<protein>
    <recommendedName>
        <fullName evidence="2">Phosphoesterase</fullName>
        <ecNumber evidence="2">3.1.4.-</ecNumber>
    </recommendedName>
</protein>
<dbReference type="Proteomes" id="UP000192602">
    <property type="component" value="Unassembled WGS sequence"/>
</dbReference>
<evidence type="ECO:0000313" key="5">
    <source>
        <dbReference type="Proteomes" id="UP000192602"/>
    </source>
</evidence>
<dbReference type="AlphaFoldDB" id="A0A1W1WQC4"/>
<dbReference type="PANTHER" id="PTHR43165">
    <property type="entry name" value="METALLOPHOSPHOESTERASE"/>
    <property type="match status" value="1"/>
</dbReference>
<evidence type="ECO:0000313" key="4">
    <source>
        <dbReference type="EMBL" id="SMC08504.1"/>
    </source>
</evidence>
<dbReference type="Pfam" id="PF12850">
    <property type="entry name" value="Metallophos_2"/>
    <property type="match status" value="1"/>
</dbReference>
<dbReference type="STRING" id="1069081.SAMN05660197_0256"/>
<dbReference type="EC" id="3.1.4.-" evidence="2"/>
<dbReference type="Gene3D" id="3.60.21.10">
    <property type="match status" value="1"/>
</dbReference>
<reference evidence="5" key="1">
    <citation type="submission" date="2017-04" db="EMBL/GenBank/DDBJ databases">
        <authorList>
            <person name="Varghese N."/>
            <person name="Submissions S."/>
        </authorList>
    </citation>
    <scope>NUCLEOTIDE SEQUENCE [LARGE SCALE GENOMIC DNA]</scope>
    <source>
        <strain evidence="5">DSM 16512</strain>
    </source>
</reference>
<dbReference type="EMBL" id="FWWZ01000001">
    <property type="protein sequence ID" value="SMC08504.1"/>
    <property type="molecule type" value="Genomic_DNA"/>
</dbReference>
<evidence type="ECO:0000256" key="1">
    <source>
        <dbReference type="ARBA" id="ARBA00008950"/>
    </source>
</evidence>
<gene>
    <name evidence="4" type="ORF">SAMN05660197_0256</name>
</gene>
<evidence type="ECO:0000256" key="2">
    <source>
        <dbReference type="RuleBase" id="RU362039"/>
    </source>
</evidence>
<comment type="similarity">
    <text evidence="1 2">Belongs to the metallophosphoesterase superfamily. YfcE family.</text>
</comment>
<name>A0A1W1WQC4_9BACT</name>
<dbReference type="OrthoDB" id="9785951at2"/>
<dbReference type="InterPro" id="IPR024654">
    <property type="entry name" value="Calcineurin-like_PHP_lpxH"/>
</dbReference>
<dbReference type="GO" id="GO:0016787">
    <property type="term" value="F:hydrolase activity"/>
    <property type="evidence" value="ECO:0007669"/>
    <property type="project" value="UniProtKB-UniRule"/>
</dbReference>
<dbReference type="SUPFAM" id="SSF56300">
    <property type="entry name" value="Metallo-dependent phosphatases"/>
    <property type="match status" value="1"/>
</dbReference>
<accession>A0A1W1WQC4</accession>
<proteinExistence type="inferred from homology"/>
<dbReference type="InterPro" id="IPR000979">
    <property type="entry name" value="Phosphodiesterase_MJ0936/Vps29"/>
</dbReference>
<feature type="domain" description="Calcineurin-like phosphoesterase" evidence="3">
    <location>
        <begin position="1"/>
        <end position="139"/>
    </location>
</feature>
<organism evidence="4 5">
    <name type="scientific">Nitratiruptor tergarcus DSM 16512</name>
    <dbReference type="NCBI Taxonomy" id="1069081"/>
    <lineage>
        <taxon>Bacteria</taxon>
        <taxon>Pseudomonadati</taxon>
        <taxon>Campylobacterota</taxon>
        <taxon>Epsilonproteobacteria</taxon>
        <taxon>Nautiliales</taxon>
        <taxon>Nitratiruptoraceae</taxon>
        <taxon>Nitratiruptor</taxon>
    </lineage>
</organism>
<dbReference type="GO" id="GO:0046872">
    <property type="term" value="F:metal ion binding"/>
    <property type="evidence" value="ECO:0007669"/>
    <property type="project" value="UniProtKB-KW"/>
</dbReference>
<evidence type="ECO:0000259" key="3">
    <source>
        <dbReference type="Pfam" id="PF12850"/>
    </source>
</evidence>
<keyword evidence="5" id="KW-1185">Reference proteome</keyword>
<sequence length="164" mass="18739">MQIGVISDTHNHLANTEEIVTKLLQHDIAYLIHAGDIGQKVLDYLATLPIKTIAVYGNTDTGLHNSSSQVILQKPPYYFRIGDTNFKLMHQPYYLSPDSDIVIFGHLHTFSCEKKEALYLNPGEVCARKKPRIEGTLLEIPTKEVCYIYKDVDTNRWQEMRSCI</sequence>
<comment type="cofactor">
    <cofactor evidence="2">
        <name>a divalent metal cation</name>
        <dbReference type="ChEBI" id="CHEBI:60240"/>
    </cofactor>
</comment>
<dbReference type="InterPro" id="IPR029052">
    <property type="entry name" value="Metallo-depent_PP-like"/>
</dbReference>
<dbReference type="InterPro" id="IPR053193">
    <property type="entry name" value="MetalloPDE_YfcE-like"/>
</dbReference>
<dbReference type="RefSeq" id="WP_084274782.1">
    <property type="nucleotide sequence ID" value="NZ_AP026671.1"/>
</dbReference>
<dbReference type="NCBIfam" id="TIGR00040">
    <property type="entry name" value="yfcE"/>
    <property type="match status" value="1"/>
</dbReference>